<gene>
    <name evidence="18" type="ORF">OFUS_LOCUS17700</name>
</gene>
<comment type="similarity">
    <text evidence="2">Belongs to the spectrin family.</text>
</comment>
<feature type="domain" description="Calponin-homology (CH)" evidence="17">
    <location>
        <begin position="50"/>
        <end position="154"/>
    </location>
</feature>
<reference evidence="18" key="1">
    <citation type="submission" date="2022-03" db="EMBL/GenBank/DDBJ databases">
        <authorList>
            <person name="Martin C."/>
        </authorList>
    </citation>
    <scope>NUCLEOTIDE SEQUENCE</scope>
</reference>
<feature type="compositionally biased region" description="Polar residues" evidence="14">
    <location>
        <begin position="4138"/>
        <end position="4147"/>
    </location>
</feature>
<keyword evidence="8" id="KW-0493">Microtubule</keyword>
<dbReference type="SUPFAM" id="SSF46966">
    <property type="entry name" value="Spectrin repeat"/>
    <property type="match status" value="23"/>
</dbReference>
<dbReference type="CDD" id="cd10571">
    <property type="entry name" value="PH_beta_spectrin"/>
    <property type="match status" value="1"/>
</dbReference>
<feature type="domain" description="SH3" evidence="15">
    <location>
        <begin position="857"/>
        <end position="914"/>
    </location>
</feature>
<dbReference type="GO" id="GO:0003779">
    <property type="term" value="F:actin binding"/>
    <property type="evidence" value="ECO:0007669"/>
    <property type="project" value="UniProtKB-KW"/>
</dbReference>
<evidence type="ECO:0000256" key="9">
    <source>
        <dbReference type="ARBA" id="ARBA00022737"/>
    </source>
</evidence>
<evidence type="ECO:0000313" key="19">
    <source>
        <dbReference type="Proteomes" id="UP000749559"/>
    </source>
</evidence>
<dbReference type="EMBL" id="CAIIXF020000008">
    <property type="protein sequence ID" value="CAH1792768.1"/>
    <property type="molecule type" value="Genomic_DNA"/>
</dbReference>
<dbReference type="PROSITE" id="PS00020">
    <property type="entry name" value="ACTININ_2"/>
    <property type="match status" value="1"/>
</dbReference>
<dbReference type="GO" id="GO:0016020">
    <property type="term" value="C:membrane"/>
    <property type="evidence" value="ECO:0007669"/>
    <property type="project" value="UniProtKB-ARBA"/>
</dbReference>
<feature type="compositionally biased region" description="Polar residues" evidence="14">
    <location>
        <begin position="4200"/>
        <end position="4209"/>
    </location>
</feature>
<dbReference type="SMART" id="SM00233">
    <property type="entry name" value="PH"/>
    <property type="match status" value="1"/>
</dbReference>
<keyword evidence="4" id="KW-0117">Actin capping</keyword>
<dbReference type="InterPro" id="IPR001452">
    <property type="entry name" value="SH3_domain"/>
</dbReference>
<dbReference type="SUPFAM" id="SSF47576">
    <property type="entry name" value="Calponin-homology domain, CH-domain"/>
    <property type="match status" value="1"/>
</dbReference>
<keyword evidence="3 12" id="KW-0728">SH3 domain</keyword>
<dbReference type="CDD" id="cd21194">
    <property type="entry name" value="CH_beta_spectrin_rpt2"/>
    <property type="match status" value="1"/>
</dbReference>
<dbReference type="Proteomes" id="UP000749559">
    <property type="component" value="Unassembled WGS sequence"/>
</dbReference>
<dbReference type="InterPro" id="IPR036872">
    <property type="entry name" value="CH_dom_sf"/>
</dbReference>
<proteinExistence type="inferred from homology"/>
<keyword evidence="9" id="KW-0677">Repeat</keyword>
<keyword evidence="7" id="KW-0344">Guanine-nucleotide releasing factor</keyword>
<evidence type="ECO:0000259" key="17">
    <source>
        <dbReference type="PROSITE" id="PS50021"/>
    </source>
</evidence>
<name>A0A8S4PGK8_OWEFU</name>
<dbReference type="SMART" id="SM00033">
    <property type="entry name" value="CH"/>
    <property type="match status" value="2"/>
</dbReference>
<dbReference type="Pfam" id="PF00018">
    <property type="entry name" value="SH3_1"/>
    <property type="match status" value="1"/>
</dbReference>
<dbReference type="FunFam" id="1.20.58.60:FF:000135">
    <property type="entry name" value="Spectrin beta chain, non-erythrocytic"/>
    <property type="match status" value="1"/>
</dbReference>
<feature type="compositionally biased region" description="Polar residues" evidence="14">
    <location>
        <begin position="4025"/>
        <end position="4039"/>
    </location>
</feature>
<dbReference type="GO" id="GO:0005543">
    <property type="term" value="F:phospholipid binding"/>
    <property type="evidence" value="ECO:0007669"/>
    <property type="project" value="InterPro"/>
</dbReference>
<dbReference type="FunFam" id="1.20.58.60:FF:000017">
    <property type="entry name" value="Spectrin alpha chain, non-erythrocytic 1"/>
    <property type="match status" value="1"/>
</dbReference>
<evidence type="ECO:0000256" key="14">
    <source>
        <dbReference type="SAM" id="MobiDB-lite"/>
    </source>
</evidence>
<dbReference type="PROSITE" id="PS50002">
    <property type="entry name" value="SH3"/>
    <property type="match status" value="1"/>
</dbReference>
<dbReference type="Gene3D" id="2.30.30.40">
    <property type="entry name" value="SH3 Domains"/>
    <property type="match status" value="1"/>
</dbReference>
<dbReference type="GO" id="GO:0051693">
    <property type="term" value="P:actin filament capping"/>
    <property type="evidence" value="ECO:0007669"/>
    <property type="project" value="UniProtKB-KW"/>
</dbReference>
<evidence type="ECO:0000256" key="5">
    <source>
        <dbReference type="ARBA" id="ARBA00022490"/>
    </source>
</evidence>
<organism evidence="18 19">
    <name type="scientific">Owenia fusiformis</name>
    <name type="common">Polychaete worm</name>
    <dbReference type="NCBI Taxonomy" id="6347"/>
    <lineage>
        <taxon>Eukaryota</taxon>
        <taxon>Metazoa</taxon>
        <taxon>Spiralia</taxon>
        <taxon>Lophotrochozoa</taxon>
        <taxon>Annelida</taxon>
        <taxon>Polychaeta</taxon>
        <taxon>Sedentaria</taxon>
        <taxon>Canalipalpata</taxon>
        <taxon>Sabellida</taxon>
        <taxon>Oweniida</taxon>
        <taxon>Oweniidae</taxon>
        <taxon>Owenia</taxon>
    </lineage>
</organism>
<dbReference type="Gene3D" id="1.10.418.10">
    <property type="entry name" value="Calponin-like domain"/>
    <property type="match status" value="2"/>
</dbReference>
<feature type="compositionally biased region" description="Basic residues" evidence="14">
    <location>
        <begin position="4302"/>
        <end position="4319"/>
    </location>
</feature>
<feature type="coiled-coil region" evidence="13">
    <location>
        <begin position="3169"/>
        <end position="3196"/>
    </location>
</feature>
<dbReference type="InterPro" id="IPR001589">
    <property type="entry name" value="Actinin_actin-bd_CS"/>
</dbReference>
<evidence type="ECO:0000256" key="13">
    <source>
        <dbReference type="SAM" id="Coils"/>
    </source>
</evidence>
<evidence type="ECO:0000259" key="16">
    <source>
        <dbReference type="PROSITE" id="PS50003"/>
    </source>
</evidence>
<feature type="region of interest" description="Disordered" evidence="14">
    <location>
        <begin position="3733"/>
        <end position="3759"/>
    </location>
</feature>
<accession>A0A8S4PGK8</accession>
<evidence type="ECO:0000259" key="15">
    <source>
        <dbReference type="PROSITE" id="PS50002"/>
    </source>
</evidence>
<evidence type="ECO:0000256" key="2">
    <source>
        <dbReference type="ARBA" id="ARBA00006826"/>
    </source>
</evidence>
<evidence type="ECO:0000313" key="18">
    <source>
        <dbReference type="EMBL" id="CAH1792768.1"/>
    </source>
</evidence>
<comment type="subcellular location">
    <subcellularLocation>
        <location evidence="1">Cytoplasm</location>
        <location evidence="1">Cytoskeleton</location>
    </subcellularLocation>
</comment>
<dbReference type="InterPro" id="IPR011993">
    <property type="entry name" value="PH-like_dom_sf"/>
</dbReference>
<feature type="coiled-coil region" evidence="13">
    <location>
        <begin position="600"/>
        <end position="630"/>
    </location>
</feature>
<dbReference type="InterPro" id="IPR001849">
    <property type="entry name" value="PH_domain"/>
</dbReference>
<dbReference type="Pfam" id="PF00435">
    <property type="entry name" value="Spectrin"/>
    <property type="match status" value="29"/>
</dbReference>
<feature type="compositionally biased region" description="Polar residues" evidence="14">
    <location>
        <begin position="4157"/>
        <end position="4172"/>
    </location>
</feature>
<keyword evidence="19" id="KW-1185">Reference proteome</keyword>
<keyword evidence="5" id="KW-0963">Cytoplasm</keyword>
<dbReference type="SUPFAM" id="SSF50044">
    <property type="entry name" value="SH3-domain"/>
    <property type="match status" value="1"/>
</dbReference>
<evidence type="ECO:0000256" key="10">
    <source>
        <dbReference type="ARBA" id="ARBA00023203"/>
    </source>
</evidence>
<evidence type="ECO:0000256" key="8">
    <source>
        <dbReference type="ARBA" id="ARBA00022701"/>
    </source>
</evidence>
<dbReference type="InterPro" id="IPR018159">
    <property type="entry name" value="Spectrin/alpha-actinin"/>
</dbReference>
<dbReference type="FunFam" id="1.10.418.10:FF:000089">
    <property type="entry name" value="Spectrin beta chain"/>
    <property type="match status" value="1"/>
</dbReference>
<feature type="coiled-coil region" evidence="13">
    <location>
        <begin position="2957"/>
        <end position="2991"/>
    </location>
</feature>
<feature type="coiled-coil region" evidence="13">
    <location>
        <begin position="1578"/>
        <end position="1605"/>
    </location>
</feature>
<dbReference type="InterPro" id="IPR002017">
    <property type="entry name" value="Spectrin_repeat"/>
</dbReference>
<dbReference type="CDD" id="cd00176">
    <property type="entry name" value="SPEC"/>
    <property type="match status" value="19"/>
</dbReference>
<dbReference type="FunFam" id="1.20.58.60:FF:000013">
    <property type="entry name" value="Spectrin alpha chain, non-erythrocytic 1"/>
    <property type="match status" value="1"/>
</dbReference>
<feature type="coiled-coil region" evidence="13">
    <location>
        <begin position="2001"/>
        <end position="2035"/>
    </location>
</feature>
<dbReference type="GO" id="GO:0005737">
    <property type="term" value="C:cytoplasm"/>
    <property type="evidence" value="ECO:0007669"/>
    <property type="project" value="UniProtKB-ARBA"/>
</dbReference>
<dbReference type="Gene3D" id="1.20.58.60">
    <property type="match status" value="25"/>
</dbReference>
<dbReference type="InterPro" id="IPR001715">
    <property type="entry name" value="CH_dom"/>
</dbReference>
<dbReference type="FunFam" id="1.20.58.60:FF:000019">
    <property type="entry name" value="Spectrin beta chain"/>
    <property type="match status" value="2"/>
</dbReference>
<evidence type="ECO:0000256" key="1">
    <source>
        <dbReference type="ARBA" id="ARBA00004245"/>
    </source>
</evidence>
<protein>
    <recommendedName>
        <fullName evidence="20">Karst</fullName>
    </recommendedName>
</protein>
<comment type="caution">
    <text evidence="18">The sequence shown here is derived from an EMBL/GenBank/DDBJ whole genome shotgun (WGS) entry which is preliminary data.</text>
</comment>
<dbReference type="FunFam" id="1.20.58.60:FF:000007">
    <property type="entry name" value="Spectrin alpha chain non-erythrocytic 1"/>
    <property type="match status" value="3"/>
</dbReference>
<dbReference type="GO" id="GO:0005874">
    <property type="term" value="C:microtubule"/>
    <property type="evidence" value="ECO:0007669"/>
    <property type="project" value="UniProtKB-KW"/>
</dbReference>
<dbReference type="FunFam" id="2.30.29.30:FF:000024">
    <property type="entry name" value="Spectrin beta chain"/>
    <property type="match status" value="1"/>
</dbReference>
<dbReference type="PANTHER" id="PTHR11915">
    <property type="entry name" value="SPECTRIN/FILAMIN RELATED CYTOSKELETAL PROTEIN"/>
    <property type="match status" value="1"/>
</dbReference>
<keyword evidence="11" id="KW-0206">Cytoskeleton</keyword>
<dbReference type="PROSITE" id="PS50003">
    <property type="entry name" value="PH_DOMAIN"/>
    <property type="match status" value="1"/>
</dbReference>
<evidence type="ECO:0000256" key="4">
    <source>
        <dbReference type="ARBA" id="ARBA00022467"/>
    </source>
</evidence>
<evidence type="ECO:0000256" key="7">
    <source>
        <dbReference type="ARBA" id="ARBA00022658"/>
    </source>
</evidence>
<evidence type="ECO:0008006" key="20">
    <source>
        <dbReference type="Google" id="ProtNLM"/>
    </source>
</evidence>
<dbReference type="PROSITE" id="PS50021">
    <property type="entry name" value="CH"/>
    <property type="match status" value="2"/>
</dbReference>
<evidence type="ECO:0000256" key="12">
    <source>
        <dbReference type="PROSITE-ProRule" id="PRU00192"/>
    </source>
</evidence>
<dbReference type="Gene3D" id="2.30.29.30">
    <property type="entry name" value="Pleckstrin-homology domain (PH domain)/Phosphotyrosine-binding domain (PTB)"/>
    <property type="match status" value="1"/>
</dbReference>
<feature type="compositionally biased region" description="Basic and acidic residues" evidence="14">
    <location>
        <begin position="4010"/>
        <end position="4019"/>
    </location>
</feature>
<feature type="compositionally biased region" description="Basic and acidic residues" evidence="14">
    <location>
        <begin position="3629"/>
        <end position="3672"/>
    </location>
</feature>
<feature type="compositionally biased region" description="Basic and acidic residues" evidence="14">
    <location>
        <begin position="4292"/>
        <end position="4301"/>
    </location>
</feature>
<dbReference type="OrthoDB" id="18853at2759"/>
<feature type="domain" description="Calponin-homology (CH)" evidence="17">
    <location>
        <begin position="172"/>
        <end position="277"/>
    </location>
</feature>
<keyword evidence="13" id="KW-0175">Coiled coil</keyword>
<dbReference type="Pfam" id="PF15410">
    <property type="entry name" value="PH_9"/>
    <property type="match status" value="1"/>
</dbReference>
<dbReference type="SUPFAM" id="SSF50729">
    <property type="entry name" value="PH domain-like"/>
    <property type="match status" value="1"/>
</dbReference>
<feature type="compositionally biased region" description="Gly residues" evidence="14">
    <location>
        <begin position="3970"/>
        <end position="3982"/>
    </location>
</feature>
<dbReference type="FunFam" id="1.10.418.10:FF:000001">
    <property type="entry name" value="Actinin alpha 1"/>
    <property type="match status" value="1"/>
</dbReference>
<dbReference type="InterPro" id="IPR036028">
    <property type="entry name" value="SH3-like_dom_sf"/>
</dbReference>
<dbReference type="SMART" id="SM00150">
    <property type="entry name" value="SPEC"/>
    <property type="match status" value="29"/>
</dbReference>
<feature type="region of interest" description="Disordered" evidence="14">
    <location>
        <begin position="3629"/>
        <end position="3719"/>
    </location>
</feature>
<dbReference type="PROSITE" id="PS00019">
    <property type="entry name" value="ACTININ_1"/>
    <property type="match status" value="1"/>
</dbReference>
<feature type="region of interest" description="Disordered" evidence="14">
    <location>
        <begin position="936"/>
        <end position="970"/>
    </location>
</feature>
<dbReference type="GO" id="GO:0005085">
    <property type="term" value="F:guanyl-nucleotide exchange factor activity"/>
    <property type="evidence" value="ECO:0007669"/>
    <property type="project" value="UniProtKB-KW"/>
</dbReference>
<keyword evidence="6" id="KW-0597">Phosphoprotein</keyword>
<dbReference type="InterPro" id="IPR041681">
    <property type="entry name" value="PH_9"/>
</dbReference>
<dbReference type="FunFam" id="1.20.58.60:FF:000011">
    <property type="entry name" value="Spectrin beta chain"/>
    <property type="match status" value="1"/>
</dbReference>
<dbReference type="SMART" id="SM00326">
    <property type="entry name" value="SH3"/>
    <property type="match status" value="1"/>
</dbReference>
<feature type="coiled-coil region" evidence="13">
    <location>
        <begin position="3102"/>
        <end position="3129"/>
    </location>
</feature>
<feature type="region of interest" description="Disordered" evidence="14">
    <location>
        <begin position="3955"/>
        <end position="4319"/>
    </location>
</feature>
<evidence type="ECO:0000256" key="11">
    <source>
        <dbReference type="ARBA" id="ARBA00023212"/>
    </source>
</evidence>
<evidence type="ECO:0000256" key="3">
    <source>
        <dbReference type="ARBA" id="ARBA00022443"/>
    </source>
</evidence>
<evidence type="ECO:0000256" key="6">
    <source>
        <dbReference type="ARBA" id="ARBA00022553"/>
    </source>
</evidence>
<feature type="coiled-coil region" evidence="13">
    <location>
        <begin position="1149"/>
        <end position="1176"/>
    </location>
</feature>
<sequence>MKRGDFGMELNKKIYIVQKDKVQSSINKVQTVPNAECRGRISQLKDERVYIQKKTFTKWINSFLEKVNMEVDDIFTDLGNGRKLMKLLEIISGSNLGKPNRGNMRVQKIENLNKSLIFLKSRGVRLENIGAEDILDQDKTLILGLIWTIILRFQIEEIEIIVDEDNEGSEKKSAKDALLLWCQRKTAGYPGVKIENFSTSWRSGLGFNALIHAHRPDLIQYDMLNPNDHLDNLNNAFTVADEKLGIHRLLDAEDVDVRRPDDKSIMTYVSSYYHYFAKMKKEETGGKRIAKVVGKIMDLDGAQTDYETLTSGLLRWIQQKLQLISSRNFPNSLDGIQKEVVNFKTYRTVEKPPKYHEKGNLEVAFFNIQAKLKANGRRHYTPPEGKLLHDIENAWTVLEKEEHKREIALRDEMIRQERLEQLAERFERKAMLRDSWLTDMAAVLAKHKWGNSTAEVDAAVKRHEAISAEILARSDRFHALEVMANELIKANYHEKLPVSKRQKEIEQKWLNLLDELDVKKQALGTIAEQIGMFREMESILAEMKEIESSVRSGDYGKHLLGVEDLLHKHSLVDSQINSQRDRIMNLNKRANTQTPGTKDADLLQKRLQHLNQEFADLDKLSKDRQKQLEESKKFFQFIQDSEEEESWVLEKQRVAKSQSTGKDLLAVLSQLKKHEGLEAEMQARQPKSEALCVIGQELIQNEHYAKRDIGSRIRSLQDNWLKLQQLAAARRTRLEDAAESQQYYTDANEAESWMREKMPLVCSDDYGKDEASAKSLAMRHNRLDEEINAYEDDINRLNELSTMMTKAGTMASPGAKFKAFEFSDQDLEEPAAEEEPEEIEVEEVVEREVLQDVVEERKIPQVKSAYPYKGQGLDIPKGEVMILVHKTNADWWQIRQASGQEGFIPANYVKEYQPKVVRKTVQKPVKVKDVIKVKKPNTKAGTGEKRKKGGSIRRTPSIRSEKNLHFDKENVEQRQQGINATYTRLCKLAKARQRYLDDAVKLFRFYRECDQIETWMADKEQILLSKDSLSSNIDAIRRKYENVITDMAANKGRIEEINKMADDYVRTGHSNQEPVRKRQKEVNDSLFSVDAVRKRQKEINDRWDNLHKIKLDKEKNLEGASSIELFQQTCDEAKDWILEKLGALNSDDVGRDRKSNEALKRQLQNFEKELGPLQDKLAKLNLLAGAVKSSYPDEAGHVDQRQSIIDELWNSLENKLADRKDKLDKAEGQFTFNEKCSDMFSWCNDVKAKLNNQETAKDVPGAEELLKDHADLRDEIEATKPKFNELHQIGQQVLRHTPDQQEVRQKLKRLNDEQIQIGDLWDKRNGQLQHDLEQQVFNREGDQIDSVTISHEAFLEFDELGNSVDEVEALFKRHEDFEHKLISQDDRLKGFNDMADKLIQANHPEKKGIDARRKQVLDRREKVKDKSKERRNMLLASQALQEFNRDAEELDSWMKEKYATAVDESYRDLTNLDKKRKKYEAFEAELKANGERLEVINLLGNALIEDNHYAKPHISQTLTRLNRDWQNLFKKAEDKGQKLRQAHDQSILNDLLKENQDRLDAMRKLVGSDDVGNDLRSVKDLLRKHQGLENDMKSNQERIQGIAEQGKAMAQAGHFDADKILSATKDFNEQFNDLKPEVAARRKKLEDSLKWHQFDFDGDTELQWINEHMPAATSKDYGNSLTDTQNLHKSHMKFEKELAGHKPVIDKCLATGNQLVRANHFASQPIKEKCNEVKTAWDKLLACSADRRANLDLALQGKQYFAEAAEIESWLNEKQRGLAGTDYGKDENASDKLVTKHKALEGDIDTYNNMLGNLRKMGQDVIKAGYTPPEAITKRQDELEKQMAKLQKAAAQRRKNLDHNKGLHEYMRESDELEEWINEQYQIASSSDYGTDYEHLQILQNKFDEFKLKVEAGAERYNRCEKMAQNLIDEGNPNSTDIQERQDQLRNSWKTLLDEIGSKDVRLQGAGEIHRFNRDVEEAMSRIQEKYAAIPEELGRDITATQNYLRKHEGFENELVALEAQLQILVNDAARLREEYPGDNAEQIAQQQAIVVENWGILQEQAANRKDNLLAAIDYHRFIAAVRDLVNWCTEMQMEMTTDKPIRDVAGVDLWKSRHNELKAEIDAREDTFGSVVESGNKMIAQKHYASDEIQEKIDNVLEEREGLHATWQERKAHLDRLHEQQSFYRDANQLENTCTSQEAYLNSSDLGTTVDQVEKLRKKHENFEKVLATQKEKQQNLVDFGNSLIAEQHFDSPNIRSKLHSVTQRRDRIHALSDERKRKLDDNLLYAQFNRDCTEAESWIGDKLKTVHDDNIAQVTDLYEKMKKLQKHQTFEAEVVANTNTIKNIKERGEMLLKKRHHASPEIQERLNKLLSQWDELLKALDQRGKILEEAKDMLLFNEEADKVESWIREKELLVNAGDLGRDYEHCLELQKKVNDVGADAVVDEQTVRGINQLGDRLIHQGRSETKDIQKKKDGVNQNWNALQGSLNNYKVQLEGALDIHAFNRDADDINERINEKALLLSIEDYGKDLTAVESLQRKQIEIQRDMTVINSQIKKLEELGHQLSKKYPDNVQVIHNKQQEVMDNWERLEDLSDARELRLKASHQLQKFLFDARELCDWCEKMINHMTMGELPTTISEAENMLEEHQERKAEIDGRSSNFRLLKETGMNLINKNHYASEEIQAMLGNLDEMQFAVNEAWEDRKNMLTQGRDLQVFIEYAKQADVWLASKEAFLANEDLGNSLSSVDALLRKHDNFEKTLNAQSEKIDTLEQYAKDLLVQDHYASEEIQSGCEAVIERRNNLVSASKLRREKLEDSQKYQNFLRDLYDVTGWIGEKSQVAMDESWRDPTNLQGKIQKHQAFEAEVMANKKRVDAVNKEGEDLIKANHYSAHNIKEALEDLDEVWKRLQAANVEKRDKLQDAYQASQFNHQVDDMEHWMDDVEGQLTSEDHGKDITSVNNLLKKLQLLDQDIANHEDKMKDINETSKKFMAKNHFLKEDLKHRAQTTNARYQSLAEPCQIRRDNLDDALLMYQFNRDVQDEISWIQEKQPIAASTDLGTSLLAVQNLQKKHQALESEIVAHEPLIESVANTAHHMIETKHYAADNVRQKLENLQSQVEQLKELAAQRRLKLLDAVESQKFYAEVTEAEVWIKERLPLVTNPDLGKDEDSVQAHLKKLDALELDIDNYNNSVGELAALSRGLIERGHFDSPNIEQKQASIETKYRELQSHAHTRRERLIENKQLFDYMREADDVAQWIREREAVAASEDYGKDLEHVEVLIQKFDDFIRDLNANEDRITNINNMAHSLTTERHSESRSIQRRCDEINKMWVELKELSLSRQEALAGAKQVHTFDRDADDAIDWVLEKDGWMSSEDYGHDLESVQTLVSRHHGAEGDVAAIGEQVGTITKEASRLCNTFPDAQEHIKTKQEDMISDYQQLTEKTAQRNLKLKQAEQLQMYFNDYRDLIAWCNEMMALITTDNLAQDVPGAEALITKNKEHKAEIDAHMDAFSRFTETGKKLIANKHFLSDEIQEKVESLDRAKVNLLKTWQQRRDLYEQNLDAQILLREMEQLEAWMNSREGILNDKNYGNSIAQVEEMIKRHTDFEKTVAAQDDRFNALKRLTLLEEAFEDQRRQEERAKQEEAEKRDRERLEAIRKKEQDRIMQERRKEDQKNRERRRKTQEIVLPESLKEKHVDISMDENKESATKPTREAPPVPMDRNLSHDEVGKLVKSPAAPVGISPVKRTTSKGAADDNEQTEDAKAPIKPINIDISETQKDSVPPPIVISPSLVPTNASAPTSPVHVKAVDTLKTKDKPKRTPSFTTRKKTHSFKEKYKMTGELPPSEMEGMLERKQELQIGGKKATIRSWKNYYTVLCGHMLCFYKDRHGFIEQNAASAPLTLHHATCEIATDYTKKKNVLRLRLSDNSEYLFMANTQNAMVEWLTKIGFYADWKRKEGQPGDLSSSSPTRKSGPGGSGEGEGIAPGGEKSSVGESPGVVSQSEIGLPPAEQLSRFDPERAPHVDVPSPGSSRRSYGDSTSPSSEKRFGGSPRVPVQPSRGPPSPASSHSSVDHDTKRHSAGGLPIERPLHPDQRPQATPVRPPPTNNNQKADVTDLNGSTSPPPIPESTLPPSLESRHAHNTSIDSTPDSLRSDGRRRSNTSQGSTSTDASSGLSPRSPDQAPPIPSQPPRRHSSGLPPGPSIAQSHSSGTNGHAPDTSPSEGVPLRSAPLRPDSQPLGARHSVATVPSGGASYTLPGHASDQHIQHSRFRNEGPNQPTATLPPRTPRDWGSTEDSSKKVEKEKKGKRFSIFSKKKKDKENK</sequence>
<feature type="compositionally biased region" description="Basic and acidic residues" evidence="14">
    <location>
        <begin position="3687"/>
        <end position="3709"/>
    </location>
</feature>
<feature type="coiled-coil region" evidence="13">
    <location>
        <begin position="773"/>
        <end position="800"/>
    </location>
</feature>
<keyword evidence="10" id="KW-0009">Actin-binding</keyword>
<dbReference type="InterPro" id="IPR001605">
    <property type="entry name" value="PH_dom-spectrin-type"/>
</dbReference>
<feature type="compositionally biased region" description="Basic and acidic residues" evidence="14">
    <location>
        <begin position="959"/>
        <end position="970"/>
    </location>
</feature>
<dbReference type="CDD" id="cd21193">
    <property type="entry name" value="CH_beta_spectrin_rpt1"/>
    <property type="match status" value="1"/>
</dbReference>
<dbReference type="FunFam" id="1.20.58.60:FF:000020">
    <property type="entry name" value="Spectrin alpha chain, non-erythrocytic 1"/>
    <property type="match status" value="4"/>
</dbReference>
<feature type="domain" description="PH" evidence="16">
    <location>
        <begin position="3841"/>
        <end position="3949"/>
    </location>
</feature>
<dbReference type="Pfam" id="PF00307">
    <property type="entry name" value="CH"/>
    <property type="match status" value="2"/>
</dbReference>
<dbReference type="PRINTS" id="PR00683">
    <property type="entry name" value="SPECTRINPH"/>
</dbReference>